<sequence length="117" mass="12912">MLFYLQAYYPHLSPGIIMGASMASGIMSSVVLETVVLRYWEGMALRPAFRTAVGMSMISMLVMEAMENVVDWHLTGGMIDFSSPAFWAAGAVAIGSGYLAALPYNYWRLKKYGKSCH</sequence>
<gene>
    <name evidence="3" type="ORF">PhCBS80983_g04669</name>
</gene>
<feature type="domain" description="DUF4396" evidence="2">
    <location>
        <begin position="3"/>
        <end position="114"/>
    </location>
</feature>
<evidence type="ECO:0000256" key="1">
    <source>
        <dbReference type="SAM" id="Phobius"/>
    </source>
</evidence>
<dbReference type="Pfam" id="PF14342">
    <property type="entry name" value="DUF4396"/>
    <property type="match status" value="1"/>
</dbReference>
<evidence type="ECO:0000313" key="4">
    <source>
        <dbReference type="Proteomes" id="UP000318582"/>
    </source>
</evidence>
<keyword evidence="1" id="KW-0472">Membrane</keyword>
<dbReference type="AlphaFoldDB" id="A0A507DYP2"/>
<feature type="transmembrane region" description="Helical" evidence="1">
    <location>
        <begin position="48"/>
        <end position="66"/>
    </location>
</feature>
<name>A0A507DYP2_9FUNG</name>
<dbReference type="STRING" id="109895.A0A507DYP2"/>
<dbReference type="Proteomes" id="UP000318582">
    <property type="component" value="Unassembled WGS sequence"/>
</dbReference>
<feature type="transmembrane region" description="Helical" evidence="1">
    <location>
        <begin position="12"/>
        <end position="36"/>
    </location>
</feature>
<feature type="transmembrane region" description="Helical" evidence="1">
    <location>
        <begin position="86"/>
        <end position="107"/>
    </location>
</feature>
<evidence type="ECO:0000259" key="2">
    <source>
        <dbReference type="Pfam" id="PF14342"/>
    </source>
</evidence>
<keyword evidence="1" id="KW-1133">Transmembrane helix</keyword>
<dbReference type="InterPro" id="IPR025509">
    <property type="entry name" value="DUF4396"/>
</dbReference>
<organism evidence="3 4">
    <name type="scientific">Powellomyces hirtus</name>
    <dbReference type="NCBI Taxonomy" id="109895"/>
    <lineage>
        <taxon>Eukaryota</taxon>
        <taxon>Fungi</taxon>
        <taxon>Fungi incertae sedis</taxon>
        <taxon>Chytridiomycota</taxon>
        <taxon>Chytridiomycota incertae sedis</taxon>
        <taxon>Chytridiomycetes</taxon>
        <taxon>Spizellomycetales</taxon>
        <taxon>Powellomycetaceae</taxon>
        <taxon>Powellomyces</taxon>
    </lineage>
</organism>
<evidence type="ECO:0000313" key="3">
    <source>
        <dbReference type="EMBL" id="TPX56265.1"/>
    </source>
</evidence>
<keyword evidence="4" id="KW-1185">Reference proteome</keyword>
<proteinExistence type="predicted"/>
<keyword evidence="1" id="KW-0812">Transmembrane</keyword>
<dbReference type="EMBL" id="QEAQ01000080">
    <property type="protein sequence ID" value="TPX56265.1"/>
    <property type="molecule type" value="Genomic_DNA"/>
</dbReference>
<protein>
    <recommendedName>
        <fullName evidence="2">DUF4396 domain-containing protein</fullName>
    </recommendedName>
</protein>
<accession>A0A507DYP2</accession>
<reference evidence="3 4" key="1">
    <citation type="journal article" date="2019" name="Sci. Rep.">
        <title>Comparative genomics of chytrid fungi reveal insights into the obligate biotrophic and pathogenic lifestyle of Synchytrium endobioticum.</title>
        <authorList>
            <person name="van de Vossenberg B.T.L.H."/>
            <person name="Warris S."/>
            <person name="Nguyen H.D.T."/>
            <person name="van Gent-Pelzer M.P.E."/>
            <person name="Joly D.L."/>
            <person name="van de Geest H.C."/>
            <person name="Bonants P.J.M."/>
            <person name="Smith D.S."/>
            <person name="Levesque C.A."/>
            <person name="van der Lee T.A.J."/>
        </authorList>
    </citation>
    <scope>NUCLEOTIDE SEQUENCE [LARGE SCALE GENOMIC DNA]</scope>
    <source>
        <strain evidence="3 4">CBS 809.83</strain>
    </source>
</reference>
<comment type="caution">
    <text evidence="3">The sequence shown here is derived from an EMBL/GenBank/DDBJ whole genome shotgun (WGS) entry which is preliminary data.</text>
</comment>